<gene>
    <name evidence="2" type="ORF">SAMN04489868_101154</name>
</gene>
<dbReference type="GO" id="GO:0051999">
    <property type="term" value="P:mannosyl-inositol phosphorylceramide biosynthetic process"/>
    <property type="evidence" value="ECO:0007669"/>
    <property type="project" value="TreeGrafter"/>
</dbReference>
<dbReference type="InterPro" id="IPR051706">
    <property type="entry name" value="Glycosyltransferase_domain"/>
</dbReference>
<dbReference type="GO" id="GO:0016020">
    <property type="term" value="C:membrane"/>
    <property type="evidence" value="ECO:0007669"/>
    <property type="project" value="GOC"/>
</dbReference>
<dbReference type="EMBL" id="FOQE01000001">
    <property type="protein sequence ID" value="SFH52544.1"/>
    <property type="molecule type" value="Genomic_DNA"/>
</dbReference>
<name>A0A1I3ARA5_9LACT</name>
<dbReference type="InterPro" id="IPR029044">
    <property type="entry name" value="Nucleotide-diphossugar_trans"/>
</dbReference>
<dbReference type="PANTHER" id="PTHR32385">
    <property type="entry name" value="MANNOSYL PHOSPHORYLINOSITOL CERAMIDE SYNTHASE"/>
    <property type="match status" value="1"/>
</dbReference>
<keyword evidence="1 2" id="KW-0808">Transferase</keyword>
<dbReference type="RefSeq" id="WP_047391198.1">
    <property type="nucleotide sequence ID" value="NZ_FOQE01000001.1"/>
</dbReference>
<dbReference type="SUPFAM" id="SSF53448">
    <property type="entry name" value="Nucleotide-diphospho-sugar transferases"/>
    <property type="match status" value="1"/>
</dbReference>
<dbReference type="Pfam" id="PF04488">
    <property type="entry name" value="Gly_transf_sug"/>
    <property type="match status" value="1"/>
</dbReference>
<dbReference type="PANTHER" id="PTHR32385:SF15">
    <property type="entry name" value="INOSITOL PHOSPHOCERAMIDE MANNOSYLTRANSFERASE 1"/>
    <property type="match status" value="1"/>
</dbReference>
<dbReference type="Proteomes" id="UP000198668">
    <property type="component" value="Unassembled WGS sequence"/>
</dbReference>
<reference evidence="2 3" key="1">
    <citation type="submission" date="2016-10" db="EMBL/GenBank/DDBJ databases">
        <authorList>
            <person name="de Groot N.N."/>
        </authorList>
    </citation>
    <scope>NUCLEOTIDE SEQUENCE [LARGE SCALE GENOMIC DNA]</scope>
    <source>
        <strain evidence="2 3">DSM 27630</strain>
    </source>
</reference>
<dbReference type="Gene3D" id="3.90.550.20">
    <property type="match status" value="1"/>
</dbReference>
<dbReference type="GO" id="GO:0000030">
    <property type="term" value="F:mannosyltransferase activity"/>
    <property type="evidence" value="ECO:0007669"/>
    <property type="project" value="TreeGrafter"/>
</dbReference>
<accession>A0A1I3ARA5</accession>
<keyword evidence="3" id="KW-1185">Reference proteome</keyword>
<evidence type="ECO:0000256" key="1">
    <source>
        <dbReference type="ARBA" id="ARBA00022679"/>
    </source>
</evidence>
<evidence type="ECO:0000313" key="2">
    <source>
        <dbReference type="EMBL" id="SFH52544.1"/>
    </source>
</evidence>
<dbReference type="InterPro" id="IPR007577">
    <property type="entry name" value="GlycoTrfase_DXD_sugar-bd_CS"/>
</dbReference>
<dbReference type="OrthoDB" id="9802987at2"/>
<proteinExistence type="predicted"/>
<protein>
    <submittedName>
        <fullName evidence="2">Glycosyltransferase sugar-binding region containing DXD motif-containing protein</fullName>
    </submittedName>
</protein>
<sequence length="208" mass="24744">MIPKIIHYIWFGDKPFGEVENKCIESWKKFCPDYEIKFWNEDNIDLEAMGKYAQQAYDAEQWAFVSDVVRLYVLKEYGGIYMDTDMEVIKPLDKFLTLPAFFGFEIEDEISTGIIGSEPHNPFIEELYHDYDGREFIQEDGSYDRKTNVIRITEIMKEKGISMNNTEQTFDNFKIFPRDVFSPKDYWTREIDDTDNTYCIHQFTGSWL</sequence>
<dbReference type="AlphaFoldDB" id="A0A1I3ARA5"/>
<evidence type="ECO:0000313" key="3">
    <source>
        <dbReference type="Proteomes" id="UP000198668"/>
    </source>
</evidence>
<organism evidence="2 3">
    <name type="scientific">Pisciglobus halotolerans</name>
    <dbReference type="NCBI Taxonomy" id="745365"/>
    <lineage>
        <taxon>Bacteria</taxon>
        <taxon>Bacillati</taxon>
        <taxon>Bacillota</taxon>
        <taxon>Bacilli</taxon>
        <taxon>Lactobacillales</taxon>
        <taxon>Carnobacteriaceae</taxon>
    </lineage>
</organism>